<dbReference type="KEGG" id="cko:CKO_03303"/>
<dbReference type="HOGENOM" id="CLU_2971128_0_0_6"/>
<dbReference type="AlphaFoldDB" id="A8ALM4"/>
<name>A8ALM4_CITK8</name>
<reference evidence="2 3" key="1">
    <citation type="submission" date="2007-08" db="EMBL/GenBank/DDBJ databases">
        <authorList>
            <consortium name="The Citrobacter koseri Genome Sequencing Project"/>
            <person name="McClelland M."/>
            <person name="Sanderson E.K."/>
            <person name="Porwollik S."/>
            <person name="Spieth J."/>
            <person name="Clifton W.S."/>
            <person name="Latreille P."/>
            <person name="Courtney L."/>
            <person name="Wang C."/>
            <person name="Pepin K."/>
            <person name="Bhonagiri V."/>
            <person name="Nash W."/>
            <person name="Johnson M."/>
            <person name="Thiruvilangam P."/>
            <person name="Wilson R."/>
        </authorList>
    </citation>
    <scope>NUCLEOTIDE SEQUENCE [LARGE SCALE GENOMIC DNA]</scope>
    <source>
        <strain evidence="3">ATCC BAA-895 / CDC 4225-83 / SGSC4696</strain>
    </source>
</reference>
<keyword evidence="3" id="KW-1185">Reference proteome</keyword>
<proteinExistence type="predicted"/>
<keyword evidence="1" id="KW-1133">Transmembrane helix</keyword>
<evidence type="ECO:0000313" key="2">
    <source>
        <dbReference type="EMBL" id="ABV14387.1"/>
    </source>
</evidence>
<keyword evidence="1" id="KW-0472">Membrane</keyword>
<evidence type="ECO:0000313" key="3">
    <source>
        <dbReference type="Proteomes" id="UP000008148"/>
    </source>
</evidence>
<dbReference type="Proteomes" id="UP000008148">
    <property type="component" value="Chromosome"/>
</dbReference>
<accession>A8ALM4</accession>
<dbReference type="EMBL" id="CP000822">
    <property type="protein sequence ID" value="ABV14387.1"/>
    <property type="molecule type" value="Genomic_DNA"/>
</dbReference>
<gene>
    <name evidence="2" type="ordered locus">CKO_03303</name>
</gene>
<sequence>MIVYSPRLCLYCFCNLNIMNHRAVASAVLYWHGLSPFPERCLYVFLIFMFSLFLILYA</sequence>
<keyword evidence="1" id="KW-0812">Transmembrane</keyword>
<organism evidence="2 3">
    <name type="scientific">Citrobacter koseri (strain ATCC BAA-895 / CDC 4225-83 / SGSC4696)</name>
    <dbReference type="NCBI Taxonomy" id="290338"/>
    <lineage>
        <taxon>Bacteria</taxon>
        <taxon>Pseudomonadati</taxon>
        <taxon>Pseudomonadota</taxon>
        <taxon>Gammaproteobacteria</taxon>
        <taxon>Enterobacterales</taxon>
        <taxon>Enterobacteriaceae</taxon>
        <taxon>Citrobacter</taxon>
    </lineage>
</organism>
<protein>
    <submittedName>
        <fullName evidence="2">Uncharacterized protein</fullName>
    </submittedName>
</protein>
<evidence type="ECO:0000256" key="1">
    <source>
        <dbReference type="SAM" id="Phobius"/>
    </source>
</evidence>
<feature type="transmembrane region" description="Helical" evidence="1">
    <location>
        <begin position="41"/>
        <end position="57"/>
    </location>
</feature>